<dbReference type="AlphaFoldDB" id="G8TSR7"/>
<evidence type="ECO:0000256" key="1">
    <source>
        <dbReference type="ARBA" id="ARBA00007532"/>
    </source>
</evidence>
<evidence type="ECO:0000256" key="5">
    <source>
        <dbReference type="ARBA" id="ARBA00023027"/>
    </source>
</evidence>
<keyword evidence="15" id="KW-1185">Reference proteome</keyword>
<reference evidence="14 15" key="2">
    <citation type="journal article" date="2012" name="Stand. Genomic Sci.">
        <title>Complete genome sequence of the moderately thermophilic mineral-sulfide-oxidizing firmicute Sulfobacillus acidophilus type strain (NAL(T)).</title>
        <authorList>
            <person name="Anderson I."/>
            <person name="Chertkov O."/>
            <person name="Chen A."/>
            <person name="Saunders E."/>
            <person name="Lapidus A."/>
            <person name="Nolan M."/>
            <person name="Lucas S."/>
            <person name="Hammon N."/>
            <person name="Deshpande S."/>
            <person name="Cheng J.F."/>
            <person name="Han C."/>
            <person name="Tapia R."/>
            <person name="Goodwin L.A."/>
            <person name="Pitluck S."/>
            <person name="Liolios K."/>
            <person name="Pagani I."/>
            <person name="Ivanova N."/>
            <person name="Mikhailova N."/>
            <person name="Pati A."/>
            <person name="Palaniappan K."/>
            <person name="Land M."/>
            <person name="Pan C."/>
            <person name="Rohde M."/>
            <person name="Pukall R."/>
            <person name="Goker M."/>
            <person name="Detter J.C."/>
            <person name="Woyke T."/>
            <person name="Bristow J."/>
            <person name="Eisen J.A."/>
            <person name="Markowitz V."/>
            <person name="Hugenholtz P."/>
            <person name="Kyrpides N.C."/>
            <person name="Klenk H.P."/>
            <person name="Mavromatis K."/>
        </authorList>
    </citation>
    <scope>NUCLEOTIDE SEQUENCE [LARGE SCALE GENOMIC DNA]</scope>
    <source>
        <strain evidence="15">ATCC 700253 / DSM 10332 / NAL</strain>
    </source>
</reference>
<name>G8TSR7_SULAD</name>
<dbReference type="PATRIC" id="fig|679936.5.peg.996"/>
<keyword evidence="7 11" id="KW-0676">Redox-active center</keyword>
<dbReference type="PIRSF" id="PIRSF000350">
    <property type="entry name" value="Mercury_reductase_MerA"/>
    <property type="match status" value="1"/>
</dbReference>
<evidence type="ECO:0000256" key="2">
    <source>
        <dbReference type="ARBA" id="ARBA00022630"/>
    </source>
</evidence>
<protein>
    <submittedName>
        <fullName evidence="14">Dihydrolipoyl dehydrogenase</fullName>
        <ecNumber evidence="14">1.8.1.4</ecNumber>
    </submittedName>
</protein>
<dbReference type="NCBIfam" id="NF004943">
    <property type="entry name" value="PRK06292.2-1"/>
    <property type="match status" value="1"/>
</dbReference>
<evidence type="ECO:0000256" key="8">
    <source>
        <dbReference type="PIRSR" id="PIRSR000350-2"/>
    </source>
</evidence>
<dbReference type="InterPro" id="IPR023753">
    <property type="entry name" value="FAD/NAD-binding_dom"/>
</dbReference>
<dbReference type="Gene3D" id="3.50.50.60">
    <property type="entry name" value="FAD/NAD(P)-binding domain"/>
    <property type="match status" value="2"/>
</dbReference>
<evidence type="ECO:0000313" key="14">
    <source>
        <dbReference type="EMBL" id="AEW04444.1"/>
    </source>
</evidence>
<evidence type="ECO:0000313" key="15">
    <source>
        <dbReference type="Proteomes" id="UP000005439"/>
    </source>
</evidence>
<feature type="active site" description="Proton acceptor" evidence="8">
    <location>
        <position position="497"/>
    </location>
</feature>
<keyword evidence="9" id="KW-0547">Nucleotide-binding</keyword>
<feature type="binding site" evidence="9">
    <location>
        <begin position="368"/>
        <end position="371"/>
    </location>
    <ligand>
        <name>FAD</name>
        <dbReference type="ChEBI" id="CHEBI:57692"/>
    </ligand>
</feature>
<dbReference type="PANTHER" id="PTHR22912">
    <property type="entry name" value="DISULFIDE OXIDOREDUCTASE"/>
    <property type="match status" value="1"/>
</dbReference>
<dbReference type="Proteomes" id="UP000005439">
    <property type="component" value="Chromosome"/>
</dbReference>
<evidence type="ECO:0000259" key="13">
    <source>
        <dbReference type="Pfam" id="PF07992"/>
    </source>
</evidence>
<dbReference type="EC" id="1.8.1.4" evidence="14"/>
<sequence>MGKMSRNGVSIGPGKMLRLAREGGPGSPDSAYGLGVSSCCEVIKMDNAFDLIVIGGGGGGYPAAFRLARAGRSVLLVDDKGNLGGNCLYEGCVPSKAVRESIALFQHIQEADRFGLQVAGAHADWRAIRAYKDGIQTRRYRQHTEEIEATPRLTFIRGRARFLDSRRVEVTDHDRGTQTVVTGTDILIAAGSEASALTVPGFELTWNHHQLFAWQDTVESLPDSVIIVGAGYIGLEVASMLADLGVKTTVLEKADTVLPGMDRQLASVLADILHDRITIITGVTVNAIVKLPGGGYQVEGLAQGASEPRRWQAGQVISAVGRRPYLTPELGLDQAGVHYSPKGIVVDAMMRTNVPHIWAAGDVTGQSMLFHAAVRMSEVAAHAILDPDGTADRFRAEEMPATVFTRPEAMSVGWTREMAERFGEPVFEVERSMGVEARAQIALSTPGFLKMVISRQTGQIRGIHAVGVDAADLSAVAHLIVRLGLTPRQLGQMTFPHPTQFEIFDRLARNV</sequence>
<dbReference type="InterPro" id="IPR016156">
    <property type="entry name" value="FAD/NAD-linked_Rdtase_dimer_sf"/>
</dbReference>
<dbReference type="PANTHER" id="PTHR22912:SF151">
    <property type="entry name" value="DIHYDROLIPOYL DEHYDROGENASE, MITOCHONDRIAL"/>
    <property type="match status" value="1"/>
</dbReference>
<dbReference type="HOGENOM" id="CLU_016755_0_2_9"/>
<feature type="binding site" evidence="9">
    <location>
        <begin position="229"/>
        <end position="236"/>
    </location>
    <ligand>
        <name>NAD(+)</name>
        <dbReference type="ChEBI" id="CHEBI:57540"/>
    </ligand>
</feature>
<feature type="disulfide bond" description="Redox-active" evidence="10">
    <location>
        <begin position="87"/>
        <end position="92"/>
    </location>
</feature>
<organism evidence="14 15">
    <name type="scientific">Sulfobacillus acidophilus (strain ATCC 700253 / DSM 10332 / NAL)</name>
    <dbReference type="NCBI Taxonomy" id="679936"/>
    <lineage>
        <taxon>Bacteria</taxon>
        <taxon>Bacillati</taxon>
        <taxon>Bacillota</taxon>
        <taxon>Clostridia</taxon>
        <taxon>Eubacteriales</taxon>
        <taxon>Clostridiales Family XVII. Incertae Sedis</taxon>
        <taxon>Sulfobacillus</taxon>
    </lineage>
</organism>
<keyword evidence="4 11" id="KW-0560">Oxidoreductase</keyword>
<dbReference type="InterPro" id="IPR001100">
    <property type="entry name" value="Pyr_nuc-diS_OxRdtase"/>
</dbReference>
<proteinExistence type="inferred from homology"/>
<dbReference type="InterPro" id="IPR004099">
    <property type="entry name" value="Pyr_nucl-diS_OxRdtase_dimer"/>
</dbReference>
<keyword evidence="3 9" id="KW-0274">FAD</keyword>
<feature type="binding site" evidence="9">
    <location>
        <position position="321"/>
    </location>
    <ligand>
        <name>NAD(+)</name>
        <dbReference type="ChEBI" id="CHEBI:57540"/>
    </ligand>
</feature>
<dbReference type="SUPFAM" id="SSF55424">
    <property type="entry name" value="FAD/NAD-linked reductases, dimerisation (C-terminal) domain"/>
    <property type="match status" value="1"/>
</dbReference>
<comment type="cofactor">
    <cofactor evidence="9">
        <name>FAD</name>
        <dbReference type="ChEBI" id="CHEBI:57692"/>
    </cofactor>
    <text evidence="9">Binds 1 FAD per subunit.</text>
</comment>
<feature type="domain" description="Pyridine nucleotide-disulphide oxidoreductase dimerisation" evidence="12">
    <location>
        <begin position="399"/>
        <end position="506"/>
    </location>
</feature>
<feature type="domain" description="FAD/NAD(P)-binding" evidence="13">
    <location>
        <begin position="49"/>
        <end position="376"/>
    </location>
</feature>
<dbReference type="InterPro" id="IPR012999">
    <property type="entry name" value="Pyr_OxRdtase_I_AS"/>
</dbReference>
<feature type="binding site" evidence="9">
    <location>
        <position position="252"/>
    </location>
    <ligand>
        <name>NAD(+)</name>
        <dbReference type="ChEBI" id="CHEBI:57540"/>
    </ligand>
</feature>
<dbReference type="PROSITE" id="PS00076">
    <property type="entry name" value="PYRIDINE_REDOX_1"/>
    <property type="match status" value="1"/>
</dbReference>
<evidence type="ECO:0000256" key="10">
    <source>
        <dbReference type="PIRSR" id="PIRSR000350-4"/>
    </source>
</evidence>
<evidence type="ECO:0000256" key="6">
    <source>
        <dbReference type="ARBA" id="ARBA00023157"/>
    </source>
</evidence>
<accession>G8TSR7</accession>
<dbReference type="InterPro" id="IPR036188">
    <property type="entry name" value="FAD/NAD-bd_sf"/>
</dbReference>
<dbReference type="PRINTS" id="PR00368">
    <property type="entry name" value="FADPNR"/>
</dbReference>
<evidence type="ECO:0000256" key="4">
    <source>
        <dbReference type="ARBA" id="ARBA00023002"/>
    </source>
</evidence>
<reference evidence="15" key="1">
    <citation type="submission" date="2011-12" db="EMBL/GenBank/DDBJ databases">
        <title>The complete genome of chromosome of Sulfobacillus acidophilus DSM 10332.</title>
        <authorList>
            <person name="Lucas S."/>
            <person name="Han J."/>
            <person name="Lapidus A."/>
            <person name="Bruce D."/>
            <person name="Goodwin L."/>
            <person name="Pitluck S."/>
            <person name="Peters L."/>
            <person name="Kyrpides N."/>
            <person name="Mavromatis K."/>
            <person name="Ivanova N."/>
            <person name="Mikhailova N."/>
            <person name="Chertkov O."/>
            <person name="Saunders E."/>
            <person name="Detter J.C."/>
            <person name="Tapia R."/>
            <person name="Han C."/>
            <person name="Land M."/>
            <person name="Hauser L."/>
            <person name="Markowitz V."/>
            <person name="Cheng J.-F."/>
            <person name="Hugenholtz P."/>
            <person name="Woyke T."/>
            <person name="Wu D."/>
            <person name="Pukall R."/>
            <person name="Gehrich-Schroeter G."/>
            <person name="Schneider S."/>
            <person name="Klenk H.-P."/>
            <person name="Eisen J.A."/>
        </authorList>
    </citation>
    <scope>NUCLEOTIDE SEQUENCE [LARGE SCALE GENOMIC DNA]</scope>
    <source>
        <strain evidence="15">ATCC 700253 / DSM 10332 / NAL</strain>
    </source>
</reference>
<dbReference type="STRING" id="679936.Sulac_0942"/>
<dbReference type="SUPFAM" id="SSF51905">
    <property type="entry name" value="FAD/NAD(P)-binding domain"/>
    <property type="match status" value="1"/>
</dbReference>
<dbReference type="EMBL" id="CP003179">
    <property type="protein sequence ID" value="AEW04444.1"/>
    <property type="molecule type" value="Genomic_DNA"/>
</dbReference>
<dbReference type="GO" id="GO:0006103">
    <property type="term" value="P:2-oxoglutarate metabolic process"/>
    <property type="evidence" value="ECO:0007669"/>
    <property type="project" value="TreeGrafter"/>
</dbReference>
<dbReference type="Gene3D" id="3.30.390.30">
    <property type="match status" value="1"/>
</dbReference>
<dbReference type="KEGG" id="sap:Sulac_0942"/>
<evidence type="ECO:0000256" key="11">
    <source>
        <dbReference type="RuleBase" id="RU003691"/>
    </source>
</evidence>
<dbReference type="PRINTS" id="PR00411">
    <property type="entry name" value="PNDRDTASEI"/>
</dbReference>
<comment type="similarity">
    <text evidence="1 11">Belongs to the class-I pyridine nucleotide-disulfide oxidoreductase family.</text>
</comment>
<dbReference type="Pfam" id="PF07992">
    <property type="entry name" value="Pyr_redox_2"/>
    <property type="match status" value="1"/>
</dbReference>
<dbReference type="InterPro" id="IPR050151">
    <property type="entry name" value="Class-I_Pyr_Nuc-Dis_Oxidored"/>
</dbReference>
<evidence type="ECO:0000256" key="7">
    <source>
        <dbReference type="ARBA" id="ARBA00023284"/>
    </source>
</evidence>
<evidence type="ECO:0000256" key="3">
    <source>
        <dbReference type="ARBA" id="ARBA00022827"/>
    </source>
</evidence>
<evidence type="ECO:0000259" key="12">
    <source>
        <dbReference type="Pfam" id="PF02852"/>
    </source>
</evidence>
<keyword evidence="6" id="KW-1015">Disulfide bond</keyword>
<feature type="binding site" evidence="9">
    <location>
        <position position="362"/>
    </location>
    <ligand>
        <name>FAD</name>
        <dbReference type="ChEBI" id="CHEBI:57692"/>
    </ligand>
</feature>
<keyword evidence="2 11" id="KW-0285">Flavoprotein</keyword>
<dbReference type="GO" id="GO:0050660">
    <property type="term" value="F:flavin adenine dinucleotide binding"/>
    <property type="evidence" value="ECO:0007669"/>
    <property type="project" value="TreeGrafter"/>
</dbReference>
<dbReference type="Pfam" id="PF02852">
    <property type="entry name" value="Pyr_redox_dim"/>
    <property type="match status" value="1"/>
</dbReference>
<dbReference type="GO" id="GO:0004148">
    <property type="term" value="F:dihydrolipoyl dehydrogenase (NADH) activity"/>
    <property type="evidence" value="ECO:0007669"/>
    <property type="project" value="UniProtKB-EC"/>
</dbReference>
<keyword evidence="5 9" id="KW-0520">NAD</keyword>
<evidence type="ECO:0000256" key="9">
    <source>
        <dbReference type="PIRSR" id="PIRSR000350-3"/>
    </source>
</evidence>
<feature type="binding site" evidence="9">
    <location>
        <position position="96"/>
    </location>
    <ligand>
        <name>FAD</name>
        <dbReference type="ChEBI" id="CHEBI:57692"/>
    </ligand>
</feature>
<gene>
    <name evidence="14" type="ordered locus">Sulac_0942</name>
</gene>